<feature type="region of interest" description="Disordered" evidence="1">
    <location>
        <begin position="1"/>
        <end position="83"/>
    </location>
</feature>
<feature type="compositionally biased region" description="Pro residues" evidence="1">
    <location>
        <begin position="1"/>
        <end position="11"/>
    </location>
</feature>
<dbReference type="Proteomes" id="UP000095282">
    <property type="component" value="Unplaced"/>
</dbReference>
<evidence type="ECO:0000313" key="3">
    <source>
        <dbReference type="WBParaSite" id="Csp11.Scaffold629.g8963.t1"/>
    </source>
</evidence>
<dbReference type="AlphaFoldDB" id="A0A1I7UG23"/>
<evidence type="ECO:0000313" key="2">
    <source>
        <dbReference type="Proteomes" id="UP000095282"/>
    </source>
</evidence>
<protein>
    <submittedName>
        <fullName evidence="3">Uncharacterized protein</fullName>
    </submittedName>
</protein>
<name>A0A1I7UG23_9PELO</name>
<organism evidence="2 3">
    <name type="scientific">Caenorhabditis tropicalis</name>
    <dbReference type="NCBI Taxonomy" id="1561998"/>
    <lineage>
        <taxon>Eukaryota</taxon>
        <taxon>Metazoa</taxon>
        <taxon>Ecdysozoa</taxon>
        <taxon>Nematoda</taxon>
        <taxon>Chromadorea</taxon>
        <taxon>Rhabditida</taxon>
        <taxon>Rhabditina</taxon>
        <taxon>Rhabditomorpha</taxon>
        <taxon>Rhabditoidea</taxon>
        <taxon>Rhabditidae</taxon>
        <taxon>Peloderinae</taxon>
        <taxon>Caenorhabditis</taxon>
    </lineage>
</organism>
<feature type="compositionally biased region" description="Basic and acidic residues" evidence="1">
    <location>
        <begin position="54"/>
        <end position="83"/>
    </location>
</feature>
<sequence>MDPQIIPPPPPKNEKQQKTVKTQKTVPTIEEASKQQKSKLPNTNLEVSKVGKSPNREKPNAEEKNVDSKKTSPKELIRKGKSNKDEMAAEVGNFSFFSSKICCTAKADVRYSRSSCSFPTFPTFS</sequence>
<dbReference type="WBParaSite" id="Csp11.Scaffold629.g8963.t1">
    <property type="protein sequence ID" value="Csp11.Scaffold629.g8963.t1"/>
    <property type="gene ID" value="Csp11.Scaffold629.g8963"/>
</dbReference>
<reference evidence="3" key="1">
    <citation type="submission" date="2016-11" db="UniProtKB">
        <authorList>
            <consortium name="WormBaseParasite"/>
        </authorList>
    </citation>
    <scope>IDENTIFICATION</scope>
</reference>
<keyword evidence="2" id="KW-1185">Reference proteome</keyword>
<accession>A0A1I7UG23</accession>
<proteinExistence type="predicted"/>
<evidence type="ECO:0000256" key="1">
    <source>
        <dbReference type="SAM" id="MobiDB-lite"/>
    </source>
</evidence>